<feature type="non-terminal residue" evidence="1">
    <location>
        <position position="57"/>
    </location>
</feature>
<dbReference type="EMBL" id="JACHKZ010000064">
    <property type="protein sequence ID" value="MBB6580125.1"/>
    <property type="molecule type" value="Genomic_DNA"/>
</dbReference>
<comment type="caution">
    <text evidence="1">The sequence shown here is derived from an EMBL/GenBank/DDBJ whole genome shotgun (WGS) entry which is preliminary data.</text>
</comment>
<organism evidence="1 2">
    <name type="scientific">Comamonas odontotermitis</name>
    <dbReference type="NCBI Taxonomy" id="379895"/>
    <lineage>
        <taxon>Bacteria</taxon>
        <taxon>Pseudomonadati</taxon>
        <taxon>Pseudomonadota</taxon>
        <taxon>Betaproteobacteria</taxon>
        <taxon>Burkholderiales</taxon>
        <taxon>Comamonadaceae</taxon>
        <taxon>Comamonas</taxon>
    </lineage>
</organism>
<sequence>MKSWDTAGRISNVLQRHALPAAGSAPAHNAQLSSAYTYDAAGRLKASAHSLVPPASG</sequence>
<keyword evidence="2" id="KW-1185">Reference proteome</keyword>
<accession>A0ABR6RLR5</accession>
<gene>
    <name evidence="1" type="ORF">HNP33_004256</name>
</gene>
<protein>
    <recommendedName>
        <fullName evidence="3">YD repeat-containing protein</fullName>
    </recommendedName>
</protein>
<reference evidence="1 2" key="1">
    <citation type="submission" date="2020-08" db="EMBL/GenBank/DDBJ databases">
        <title>Functional genomics of gut bacteria from endangered species of beetles.</title>
        <authorList>
            <person name="Carlos-Shanley C."/>
        </authorList>
    </citation>
    <scope>NUCLEOTIDE SEQUENCE [LARGE SCALE GENOMIC DNA]</scope>
    <source>
        <strain evidence="1 2">S00124</strain>
    </source>
</reference>
<evidence type="ECO:0000313" key="2">
    <source>
        <dbReference type="Proteomes" id="UP000562492"/>
    </source>
</evidence>
<proteinExistence type="predicted"/>
<evidence type="ECO:0000313" key="1">
    <source>
        <dbReference type="EMBL" id="MBB6580125.1"/>
    </source>
</evidence>
<name>A0ABR6RLR5_9BURK</name>
<evidence type="ECO:0008006" key="3">
    <source>
        <dbReference type="Google" id="ProtNLM"/>
    </source>
</evidence>
<dbReference type="Proteomes" id="UP000562492">
    <property type="component" value="Unassembled WGS sequence"/>
</dbReference>